<dbReference type="GO" id="GO:0006450">
    <property type="term" value="P:regulation of translational fidelity"/>
    <property type="evidence" value="ECO:0007669"/>
    <property type="project" value="InterPro"/>
</dbReference>
<dbReference type="RefSeq" id="WP_050432891.1">
    <property type="nucleotide sequence ID" value="NZ_CP012159.1"/>
</dbReference>
<evidence type="ECO:0000313" key="3">
    <source>
        <dbReference type="Proteomes" id="UP000067626"/>
    </source>
</evidence>
<dbReference type="STRING" id="52.CMC5_052170"/>
<dbReference type="NCBIfam" id="TIGR00135">
    <property type="entry name" value="gatC"/>
    <property type="match status" value="1"/>
</dbReference>
<protein>
    <recommendedName>
        <fullName evidence="1">Aspartyl/glutamyl-tRNA(Asn/Gln) amidotransferase subunit C</fullName>
        <shortName evidence="1">Asp/Glu-ADT subunit C</shortName>
        <ecNumber evidence="1">6.3.5.-</ecNumber>
    </recommendedName>
</protein>
<comment type="catalytic activity">
    <reaction evidence="1">
        <text>L-glutamyl-tRNA(Gln) + L-glutamine + ATP + H2O = L-glutaminyl-tRNA(Gln) + L-glutamate + ADP + phosphate + H(+)</text>
        <dbReference type="Rhea" id="RHEA:17521"/>
        <dbReference type="Rhea" id="RHEA-COMP:9681"/>
        <dbReference type="Rhea" id="RHEA-COMP:9684"/>
        <dbReference type="ChEBI" id="CHEBI:15377"/>
        <dbReference type="ChEBI" id="CHEBI:15378"/>
        <dbReference type="ChEBI" id="CHEBI:29985"/>
        <dbReference type="ChEBI" id="CHEBI:30616"/>
        <dbReference type="ChEBI" id="CHEBI:43474"/>
        <dbReference type="ChEBI" id="CHEBI:58359"/>
        <dbReference type="ChEBI" id="CHEBI:78520"/>
        <dbReference type="ChEBI" id="CHEBI:78521"/>
        <dbReference type="ChEBI" id="CHEBI:456216"/>
    </reaction>
</comment>
<comment type="subunit">
    <text evidence="1">Heterotrimer of A, B and C subunits.</text>
</comment>
<dbReference type="GO" id="GO:0005524">
    <property type="term" value="F:ATP binding"/>
    <property type="evidence" value="ECO:0007669"/>
    <property type="project" value="UniProtKB-KW"/>
</dbReference>
<evidence type="ECO:0000256" key="1">
    <source>
        <dbReference type="HAMAP-Rule" id="MF_00122"/>
    </source>
</evidence>
<evidence type="ECO:0000313" key="2">
    <source>
        <dbReference type="EMBL" id="AKT41058.1"/>
    </source>
</evidence>
<dbReference type="Gene3D" id="1.10.20.60">
    <property type="entry name" value="Glu-tRNAGln amidotransferase C subunit, N-terminal domain"/>
    <property type="match status" value="1"/>
</dbReference>
<dbReference type="SUPFAM" id="SSF141000">
    <property type="entry name" value="Glu-tRNAGln amidotransferase C subunit"/>
    <property type="match status" value="1"/>
</dbReference>
<accession>A0A0K1EKF6</accession>
<dbReference type="InterPro" id="IPR003837">
    <property type="entry name" value="GatC"/>
</dbReference>
<reference evidence="2 3" key="1">
    <citation type="submission" date="2015-07" db="EMBL/GenBank/DDBJ databases">
        <title>Genome analysis of myxobacterium Chondromyces crocatus Cm c5 reveals a high potential for natural compound synthesis and the genetic basis for the loss of fruiting body formation.</title>
        <authorList>
            <person name="Zaburannyi N."/>
            <person name="Bunk B."/>
            <person name="Maier J."/>
            <person name="Overmann J."/>
            <person name="Mueller R."/>
        </authorList>
    </citation>
    <scope>NUCLEOTIDE SEQUENCE [LARGE SCALE GENOMIC DNA]</scope>
    <source>
        <strain evidence="2 3">Cm c5</strain>
    </source>
</reference>
<dbReference type="EC" id="6.3.5.-" evidence="1"/>
<dbReference type="AlphaFoldDB" id="A0A0K1EKF6"/>
<dbReference type="HAMAP" id="MF_00122">
    <property type="entry name" value="GatC"/>
    <property type="match status" value="1"/>
</dbReference>
<sequence length="108" mass="11739">MKDAAPPPDQASPLQREQVLALARLAHLDLTDEEADSLTGDLERILVYIRQLESLDVSDVPPTANLEIEGARLREDEPSPSLPRDVALGQAPRVQEGGFEVPAFVDEG</sequence>
<name>A0A0K1EKF6_CHOCO</name>
<keyword evidence="3" id="KW-1185">Reference proteome</keyword>
<proteinExistence type="inferred from homology"/>
<keyword evidence="1" id="KW-0547">Nucleotide-binding</keyword>
<dbReference type="GO" id="GO:0016740">
    <property type="term" value="F:transferase activity"/>
    <property type="evidence" value="ECO:0007669"/>
    <property type="project" value="UniProtKB-KW"/>
</dbReference>
<comment type="function">
    <text evidence="1">Allows the formation of correctly charged Asn-tRNA(Asn) or Gln-tRNA(Gln) through the transamidation of misacylated Asp-tRNA(Asn) or Glu-tRNA(Gln) in organisms which lack either or both of asparaginyl-tRNA or glutaminyl-tRNA synthetases. The reaction takes place in the presence of glutamine and ATP through an activated phospho-Asp-tRNA(Asn) or phospho-Glu-tRNA(Gln).</text>
</comment>
<dbReference type="Proteomes" id="UP000067626">
    <property type="component" value="Chromosome"/>
</dbReference>
<dbReference type="OrthoDB" id="5295223at2"/>
<keyword evidence="2" id="KW-0808">Transferase</keyword>
<dbReference type="PANTHER" id="PTHR15004">
    <property type="entry name" value="GLUTAMYL-TRNA(GLN) AMIDOTRANSFERASE SUBUNIT C, MITOCHONDRIAL"/>
    <property type="match status" value="1"/>
</dbReference>
<dbReference type="Pfam" id="PF02686">
    <property type="entry name" value="GatC"/>
    <property type="match status" value="1"/>
</dbReference>
<gene>
    <name evidence="1" type="primary">gatC</name>
    <name evidence="2" type="ORF">CMC5_052170</name>
</gene>
<dbReference type="KEGG" id="ccro:CMC5_052170"/>
<dbReference type="PANTHER" id="PTHR15004:SF0">
    <property type="entry name" value="GLUTAMYL-TRNA(GLN) AMIDOTRANSFERASE SUBUNIT C, MITOCHONDRIAL"/>
    <property type="match status" value="1"/>
</dbReference>
<dbReference type="GO" id="GO:0006412">
    <property type="term" value="P:translation"/>
    <property type="evidence" value="ECO:0007669"/>
    <property type="project" value="UniProtKB-UniRule"/>
</dbReference>
<comment type="similarity">
    <text evidence="1">Belongs to the GatC family.</text>
</comment>
<keyword evidence="1" id="KW-0436">Ligase</keyword>
<keyword evidence="1" id="KW-0067">ATP-binding</keyword>
<dbReference type="GO" id="GO:0050567">
    <property type="term" value="F:glutaminyl-tRNA synthase (glutamine-hydrolyzing) activity"/>
    <property type="evidence" value="ECO:0007669"/>
    <property type="project" value="UniProtKB-UniRule"/>
</dbReference>
<comment type="catalytic activity">
    <reaction evidence="1">
        <text>L-aspartyl-tRNA(Asn) + L-glutamine + ATP + H2O = L-asparaginyl-tRNA(Asn) + L-glutamate + ADP + phosphate + 2 H(+)</text>
        <dbReference type="Rhea" id="RHEA:14513"/>
        <dbReference type="Rhea" id="RHEA-COMP:9674"/>
        <dbReference type="Rhea" id="RHEA-COMP:9677"/>
        <dbReference type="ChEBI" id="CHEBI:15377"/>
        <dbReference type="ChEBI" id="CHEBI:15378"/>
        <dbReference type="ChEBI" id="CHEBI:29985"/>
        <dbReference type="ChEBI" id="CHEBI:30616"/>
        <dbReference type="ChEBI" id="CHEBI:43474"/>
        <dbReference type="ChEBI" id="CHEBI:58359"/>
        <dbReference type="ChEBI" id="CHEBI:78515"/>
        <dbReference type="ChEBI" id="CHEBI:78516"/>
        <dbReference type="ChEBI" id="CHEBI:456216"/>
    </reaction>
</comment>
<dbReference type="GO" id="GO:0070681">
    <property type="term" value="P:glutaminyl-tRNAGln biosynthesis via transamidation"/>
    <property type="evidence" value="ECO:0007669"/>
    <property type="project" value="TreeGrafter"/>
</dbReference>
<dbReference type="EMBL" id="CP012159">
    <property type="protein sequence ID" value="AKT41058.1"/>
    <property type="molecule type" value="Genomic_DNA"/>
</dbReference>
<keyword evidence="1" id="KW-0648">Protein biosynthesis</keyword>
<organism evidence="2 3">
    <name type="scientific">Chondromyces crocatus</name>
    <dbReference type="NCBI Taxonomy" id="52"/>
    <lineage>
        <taxon>Bacteria</taxon>
        <taxon>Pseudomonadati</taxon>
        <taxon>Myxococcota</taxon>
        <taxon>Polyangia</taxon>
        <taxon>Polyangiales</taxon>
        <taxon>Polyangiaceae</taxon>
        <taxon>Chondromyces</taxon>
    </lineage>
</organism>
<dbReference type="InterPro" id="IPR036113">
    <property type="entry name" value="Asp/Glu-ADT_sf_sub_c"/>
</dbReference>
<dbReference type="GO" id="GO:0050566">
    <property type="term" value="F:asparaginyl-tRNA synthase (glutamine-hydrolyzing) activity"/>
    <property type="evidence" value="ECO:0007669"/>
    <property type="project" value="RHEA"/>
</dbReference>